<sequence length="211" mass="24441">MLDLDALHLDPSRGVYLPLDVYNSDFAERESATRDHVSWKFERRQHFEERNDPSRDALGQGRWDEALRLLDEERGRWLAIAREDERRGAPFRRVRVVETPPTPYMRWELHALSVQAKAGMGIRVVDAERVRPWEKARLLPEVVVIGGRVLYEVVYTEAGVLEGGRRFTDAGLAESWERFIACLYENGEDVVSCVDRYVSQFPRPGLGREED</sequence>
<evidence type="ECO:0000313" key="2">
    <source>
        <dbReference type="EMBL" id="MFH8587468.1"/>
    </source>
</evidence>
<dbReference type="Pfam" id="PF21806">
    <property type="entry name" value="DUF6879"/>
    <property type="match status" value="1"/>
</dbReference>
<proteinExistence type="predicted"/>
<gene>
    <name evidence="2" type="ORF">ACH4GP_24215</name>
</gene>
<accession>A0ABW7RHB7</accession>
<reference evidence="2 3" key="1">
    <citation type="submission" date="2024-10" db="EMBL/GenBank/DDBJ databases">
        <title>The Natural Products Discovery Center: Release of the First 8490 Sequenced Strains for Exploring Actinobacteria Biosynthetic Diversity.</title>
        <authorList>
            <person name="Kalkreuter E."/>
            <person name="Kautsar S.A."/>
            <person name="Yang D."/>
            <person name="Bader C.D."/>
            <person name="Teijaro C.N."/>
            <person name="Fluegel L."/>
            <person name="Davis C.M."/>
            <person name="Simpson J.R."/>
            <person name="Lauterbach L."/>
            <person name="Steele A.D."/>
            <person name="Gui C."/>
            <person name="Meng S."/>
            <person name="Li G."/>
            <person name="Viehrig K."/>
            <person name="Ye F."/>
            <person name="Su P."/>
            <person name="Kiefer A.F."/>
            <person name="Nichols A."/>
            <person name="Cepeda A.J."/>
            <person name="Yan W."/>
            <person name="Fan B."/>
            <person name="Jiang Y."/>
            <person name="Adhikari A."/>
            <person name="Zheng C.-J."/>
            <person name="Schuster L."/>
            <person name="Cowan T.M."/>
            <person name="Smanski M.J."/>
            <person name="Chevrette M.G."/>
            <person name="De Carvalho L.P.S."/>
            <person name="Shen B."/>
        </authorList>
    </citation>
    <scope>NUCLEOTIDE SEQUENCE [LARGE SCALE GENOMIC DNA]</scope>
    <source>
        <strain evidence="2 3">NPDC018013</strain>
    </source>
</reference>
<dbReference type="Proteomes" id="UP001610990">
    <property type="component" value="Unassembled WGS sequence"/>
</dbReference>
<name>A0ABW7RHB7_9ACTN</name>
<comment type="caution">
    <text evidence="2">The sequence shown here is derived from an EMBL/GenBank/DDBJ whole genome shotgun (WGS) entry which is preliminary data.</text>
</comment>
<organism evidence="2 3">
    <name type="scientific">Streptomyces celluloflavus</name>
    <dbReference type="NCBI Taxonomy" id="58344"/>
    <lineage>
        <taxon>Bacteria</taxon>
        <taxon>Bacillati</taxon>
        <taxon>Actinomycetota</taxon>
        <taxon>Actinomycetes</taxon>
        <taxon>Kitasatosporales</taxon>
        <taxon>Streptomycetaceae</taxon>
        <taxon>Streptomyces</taxon>
    </lineage>
</organism>
<keyword evidence="3" id="KW-1185">Reference proteome</keyword>
<evidence type="ECO:0000313" key="3">
    <source>
        <dbReference type="Proteomes" id="UP001610990"/>
    </source>
</evidence>
<evidence type="ECO:0000259" key="1">
    <source>
        <dbReference type="Pfam" id="PF21806"/>
    </source>
</evidence>
<dbReference type="InterPro" id="IPR049244">
    <property type="entry name" value="DUF6879"/>
</dbReference>
<dbReference type="RefSeq" id="WP_397674495.1">
    <property type="nucleotide sequence ID" value="NZ_JBIRGH010000016.1"/>
</dbReference>
<protein>
    <submittedName>
        <fullName evidence="2">DUF6879 family protein</fullName>
    </submittedName>
</protein>
<dbReference type="EMBL" id="JBIRGH010000016">
    <property type="protein sequence ID" value="MFH8587468.1"/>
    <property type="molecule type" value="Genomic_DNA"/>
</dbReference>
<feature type="domain" description="DUF6879" evidence="1">
    <location>
        <begin position="32"/>
        <end position="190"/>
    </location>
</feature>